<keyword evidence="11" id="KW-1185">Reference proteome</keyword>
<sequence length="124" mass="13889">MMDVSYSYSGSSYSFGRNDSSDAAQIIPLSVAYSFVFLTGVIGNSIVLFAIYKSRRLHTITCIFLANMAIVDLIVCLLIVPIQIVQEFINHWPYGEAICKLISYLMLLNPTCSVFTLTLISFER</sequence>
<dbReference type="Gene3D" id="1.20.1070.10">
    <property type="entry name" value="Rhodopsin 7-helix transmembrane proteins"/>
    <property type="match status" value="1"/>
</dbReference>
<dbReference type="EMBL" id="MRZV01001085">
    <property type="protein sequence ID" value="PIK40778.1"/>
    <property type="molecule type" value="Genomic_DNA"/>
</dbReference>
<comment type="subcellular location">
    <subcellularLocation>
        <location evidence="1">Membrane</location>
        <topology evidence="1">Multi-pass membrane protein</topology>
    </subcellularLocation>
</comment>
<dbReference type="InterPro" id="IPR017452">
    <property type="entry name" value="GPCR_Rhodpsn_7TM"/>
</dbReference>
<evidence type="ECO:0000256" key="6">
    <source>
        <dbReference type="ARBA" id="ARBA00023170"/>
    </source>
</evidence>
<evidence type="ECO:0000256" key="5">
    <source>
        <dbReference type="ARBA" id="ARBA00023136"/>
    </source>
</evidence>
<dbReference type="PANTHER" id="PTHR24235:SF29">
    <property type="entry name" value="GH23382P"/>
    <property type="match status" value="1"/>
</dbReference>
<evidence type="ECO:0000313" key="10">
    <source>
        <dbReference type="EMBL" id="PIK40778.1"/>
    </source>
</evidence>
<feature type="transmembrane region" description="Helical" evidence="8">
    <location>
        <begin position="31"/>
        <end position="52"/>
    </location>
</feature>
<dbReference type="OrthoDB" id="2132067at2759"/>
<accession>A0A2G8JYG0</accession>
<keyword evidence="5 8" id="KW-0472">Membrane</keyword>
<proteinExistence type="predicted"/>
<dbReference type="PRINTS" id="PR00237">
    <property type="entry name" value="GPCRRHODOPSN"/>
</dbReference>
<reference evidence="10 11" key="1">
    <citation type="journal article" date="2017" name="PLoS Biol.">
        <title>The sea cucumber genome provides insights into morphological evolution and visceral regeneration.</title>
        <authorList>
            <person name="Zhang X."/>
            <person name="Sun L."/>
            <person name="Yuan J."/>
            <person name="Sun Y."/>
            <person name="Gao Y."/>
            <person name="Zhang L."/>
            <person name="Li S."/>
            <person name="Dai H."/>
            <person name="Hamel J.F."/>
            <person name="Liu C."/>
            <person name="Yu Y."/>
            <person name="Liu S."/>
            <person name="Lin W."/>
            <person name="Guo K."/>
            <person name="Jin S."/>
            <person name="Xu P."/>
            <person name="Storey K.B."/>
            <person name="Huan P."/>
            <person name="Zhang T."/>
            <person name="Zhou Y."/>
            <person name="Zhang J."/>
            <person name="Lin C."/>
            <person name="Li X."/>
            <person name="Xing L."/>
            <person name="Huo D."/>
            <person name="Sun M."/>
            <person name="Wang L."/>
            <person name="Mercier A."/>
            <person name="Li F."/>
            <person name="Yang H."/>
            <person name="Xiang J."/>
        </authorList>
    </citation>
    <scope>NUCLEOTIDE SEQUENCE [LARGE SCALE GENOMIC DNA]</scope>
    <source>
        <strain evidence="10">Shaxun</strain>
        <tissue evidence="10">Muscle</tissue>
    </source>
</reference>
<dbReference type="InterPro" id="IPR000276">
    <property type="entry name" value="GPCR_Rhodpsn"/>
</dbReference>
<evidence type="ECO:0000313" key="11">
    <source>
        <dbReference type="Proteomes" id="UP000230750"/>
    </source>
</evidence>
<dbReference type="PANTHER" id="PTHR24235">
    <property type="entry name" value="NEUROPEPTIDE Y RECEPTOR"/>
    <property type="match status" value="1"/>
</dbReference>
<gene>
    <name evidence="10" type="ORF">BSL78_22376</name>
</gene>
<dbReference type="Pfam" id="PF00001">
    <property type="entry name" value="7tm_1"/>
    <property type="match status" value="1"/>
</dbReference>
<dbReference type="Proteomes" id="UP000230750">
    <property type="component" value="Unassembled WGS sequence"/>
</dbReference>
<keyword evidence="3 8" id="KW-1133">Transmembrane helix</keyword>
<keyword evidence="6 10" id="KW-0675">Receptor</keyword>
<evidence type="ECO:0000256" key="3">
    <source>
        <dbReference type="ARBA" id="ARBA00022989"/>
    </source>
</evidence>
<evidence type="ECO:0000256" key="1">
    <source>
        <dbReference type="ARBA" id="ARBA00004141"/>
    </source>
</evidence>
<keyword evidence="4" id="KW-0297">G-protein coupled receptor</keyword>
<name>A0A2G8JYG0_STIJA</name>
<dbReference type="GO" id="GO:0016020">
    <property type="term" value="C:membrane"/>
    <property type="evidence" value="ECO:0007669"/>
    <property type="project" value="UniProtKB-SubCell"/>
</dbReference>
<evidence type="ECO:0000256" key="2">
    <source>
        <dbReference type="ARBA" id="ARBA00022692"/>
    </source>
</evidence>
<keyword evidence="2 8" id="KW-0812">Transmembrane</keyword>
<dbReference type="GO" id="GO:0004930">
    <property type="term" value="F:G protein-coupled receptor activity"/>
    <property type="evidence" value="ECO:0007669"/>
    <property type="project" value="UniProtKB-KW"/>
</dbReference>
<evidence type="ECO:0000256" key="8">
    <source>
        <dbReference type="SAM" id="Phobius"/>
    </source>
</evidence>
<dbReference type="AlphaFoldDB" id="A0A2G8JYG0"/>
<feature type="transmembrane region" description="Helical" evidence="8">
    <location>
        <begin position="104"/>
        <end position="122"/>
    </location>
</feature>
<feature type="domain" description="G-protein coupled receptors family 1 profile" evidence="9">
    <location>
        <begin position="43"/>
        <end position="124"/>
    </location>
</feature>
<organism evidence="10 11">
    <name type="scientific">Stichopus japonicus</name>
    <name type="common">Sea cucumber</name>
    <dbReference type="NCBI Taxonomy" id="307972"/>
    <lineage>
        <taxon>Eukaryota</taxon>
        <taxon>Metazoa</taxon>
        <taxon>Echinodermata</taxon>
        <taxon>Eleutherozoa</taxon>
        <taxon>Echinozoa</taxon>
        <taxon>Holothuroidea</taxon>
        <taxon>Aspidochirotacea</taxon>
        <taxon>Aspidochirotida</taxon>
        <taxon>Stichopodidae</taxon>
        <taxon>Apostichopus</taxon>
    </lineage>
</organism>
<dbReference type="PROSITE" id="PS50262">
    <property type="entry name" value="G_PROTEIN_RECEP_F1_2"/>
    <property type="match status" value="1"/>
</dbReference>
<evidence type="ECO:0000256" key="7">
    <source>
        <dbReference type="ARBA" id="ARBA00023224"/>
    </source>
</evidence>
<protein>
    <submittedName>
        <fullName evidence="10">Putative neuropeptide FF receptor 2</fullName>
    </submittedName>
</protein>
<feature type="transmembrane region" description="Helical" evidence="8">
    <location>
        <begin position="64"/>
        <end position="84"/>
    </location>
</feature>
<keyword evidence="7" id="KW-0807">Transducer</keyword>
<evidence type="ECO:0000256" key="4">
    <source>
        <dbReference type="ARBA" id="ARBA00023040"/>
    </source>
</evidence>
<dbReference type="SUPFAM" id="SSF81321">
    <property type="entry name" value="Family A G protein-coupled receptor-like"/>
    <property type="match status" value="1"/>
</dbReference>
<evidence type="ECO:0000259" key="9">
    <source>
        <dbReference type="PROSITE" id="PS50262"/>
    </source>
</evidence>
<comment type="caution">
    <text evidence="10">The sequence shown here is derived from an EMBL/GenBank/DDBJ whole genome shotgun (WGS) entry which is preliminary data.</text>
</comment>
<dbReference type="STRING" id="307972.A0A2G8JYG0"/>